<dbReference type="KEGG" id="tup:102482823"/>
<dbReference type="Proteomes" id="UP000011518">
    <property type="component" value="Unassembled WGS sequence"/>
</dbReference>
<keyword evidence="1" id="KW-0812">Transmembrane</keyword>
<dbReference type="InParanoid" id="L8Y464"/>
<sequence length="325" mass="36318">MDSHNMSWIQYPSHVSPAVEEVIATQSTVSRCMHIYVALFVPVSLAAGLLNFTTFMRNRSRLQALDMLLLDLAVTNVLVTLLSLSAAGRPDYLLTTNLCCGFLSFLSNICYFNAQYLQVAMLLKFSLLGSLPCLTRTQRPAVVLVAILGCAFCSSLVVVSLLGTSGELYKTIMCQMDLLTAWPEYEIVKFSLGFGFALVLKLVFFFLVIVKLAWQAVPLQRDMASAYLVVWAIALTMFACRLFYNIILLQRARLKLQRDIGSPRDELLMNLAELVLFGESCVNSLATLFLHEPCRLALLNMLECLTLRCRKRQADNSISLKRVGS</sequence>
<dbReference type="AlphaFoldDB" id="L8Y464"/>
<accession>L8Y464</accession>
<feature type="transmembrane region" description="Helical" evidence="1">
    <location>
        <begin position="141"/>
        <end position="163"/>
    </location>
</feature>
<feature type="transmembrane region" description="Helical" evidence="1">
    <location>
        <begin position="192"/>
        <end position="214"/>
    </location>
</feature>
<evidence type="ECO:0008006" key="4">
    <source>
        <dbReference type="Google" id="ProtNLM"/>
    </source>
</evidence>
<feature type="transmembrane region" description="Helical" evidence="1">
    <location>
        <begin position="226"/>
        <end position="247"/>
    </location>
</feature>
<keyword evidence="1" id="KW-1133">Transmembrane helix</keyword>
<evidence type="ECO:0000313" key="2">
    <source>
        <dbReference type="EMBL" id="ELV11027.1"/>
    </source>
</evidence>
<organism evidence="2 3">
    <name type="scientific">Tupaia chinensis</name>
    <name type="common">Chinese tree shrew</name>
    <name type="synonym">Tupaia belangeri chinensis</name>
    <dbReference type="NCBI Taxonomy" id="246437"/>
    <lineage>
        <taxon>Eukaryota</taxon>
        <taxon>Metazoa</taxon>
        <taxon>Chordata</taxon>
        <taxon>Craniata</taxon>
        <taxon>Vertebrata</taxon>
        <taxon>Euteleostomi</taxon>
        <taxon>Mammalia</taxon>
        <taxon>Eutheria</taxon>
        <taxon>Euarchontoglires</taxon>
        <taxon>Scandentia</taxon>
        <taxon>Tupaiidae</taxon>
        <taxon>Tupaia</taxon>
    </lineage>
</organism>
<dbReference type="EMBL" id="KB366015">
    <property type="protein sequence ID" value="ELV11027.1"/>
    <property type="molecule type" value="Genomic_DNA"/>
</dbReference>
<name>L8Y464_TUPCH</name>
<reference evidence="3" key="2">
    <citation type="journal article" date="2013" name="Nat. Commun.">
        <title>Genome of the Chinese tree shrew.</title>
        <authorList>
            <person name="Fan Y."/>
            <person name="Huang Z.Y."/>
            <person name="Cao C.C."/>
            <person name="Chen C.S."/>
            <person name="Chen Y.X."/>
            <person name="Fan D.D."/>
            <person name="He J."/>
            <person name="Hou H.L."/>
            <person name="Hu L."/>
            <person name="Hu X.T."/>
            <person name="Jiang X.T."/>
            <person name="Lai R."/>
            <person name="Lang Y.S."/>
            <person name="Liang B."/>
            <person name="Liao S.G."/>
            <person name="Mu D."/>
            <person name="Ma Y.Y."/>
            <person name="Niu Y.Y."/>
            <person name="Sun X.Q."/>
            <person name="Xia J.Q."/>
            <person name="Xiao J."/>
            <person name="Xiong Z.Q."/>
            <person name="Xu L."/>
            <person name="Yang L."/>
            <person name="Zhang Y."/>
            <person name="Zhao W."/>
            <person name="Zhao X.D."/>
            <person name="Zheng Y.T."/>
            <person name="Zhou J.M."/>
            <person name="Zhu Y.B."/>
            <person name="Zhang G.J."/>
            <person name="Wang J."/>
            <person name="Yao Y.G."/>
        </authorList>
    </citation>
    <scope>NUCLEOTIDE SEQUENCE [LARGE SCALE GENOMIC DNA]</scope>
</reference>
<dbReference type="eggNOG" id="ENOG502S6SI">
    <property type="taxonomic scope" value="Eukaryota"/>
</dbReference>
<proteinExistence type="predicted"/>
<keyword evidence="3" id="KW-1185">Reference proteome</keyword>
<dbReference type="PANTHER" id="PTHR37680:SF1">
    <property type="entry name" value="C130050O18RIK PROTEIN"/>
    <property type="match status" value="1"/>
</dbReference>
<reference evidence="3" key="1">
    <citation type="submission" date="2012-07" db="EMBL/GenBank/DDBJ databases">
        <title>Genome of the Chinese tree shrew, a rising model animal genetically related to primates.</title>
        <authorList>
            <person name="Zhang G."/>
            <person name="Fan Y."/>
            <person name="Yao Y."/>
            <person name="Huang Z."/>
        </authorList>
    </citation>
    <scope>NUCLEOTIDE SEQUENCE [LARGE SCALE GENOMIC DNA]</scope>
</reference>
<keyword evidence="1" id="KW-0472">Membrane</keyword>
<dbReference type="OrthoDB" id="9943240at2759"/>
<protein>
    <recommendedName>
        <fullName evidence="4">G-protein coupled receptors family 1 profile domain-containing protein</fullName>
    </recommendedName>
</protein>
<feature type="transmembrane region" description="Helical" evidence="1">
    <location>
        <begin position="68"/>
        <end position="86"/>
    </location>
</feature>
<feature type="transmembrane region" description="Helical" evidence="1">
    <location>
        <begin position="35"/>
        <end position="56"/>
    </location>
</feature>
<dbReference type="Gene3D" id="1.20.1070.10">
    <property type="entry name" value="Rhodopsin 7-helix transmembrane proteins"/>
    <property type="match status" value="1"/>
</dbReference>
<evidence type="ECO:0000313" key="3">
    <source>
        <dbReference type="Proteomes" id="UP000011518"/>
    </source>
</evidence>
<feature type="transmembrane region" description="Helical" evidence="1">
    <location>
        <begin position="92"/>
        <end position="114"/>
    </location>
</feature>
<evidence type="ECO:0000256" key="1">
    <source>
        <dbReference type="SAM" id="Phobius"/>
    </source>
</evidence>
<dbReference type="PANTHER" id="PTHR37680">
    <property type="entry name" value="C130050O18RIK PROTEIN"/>
    <property type="match status" value="1"/>
</dbReference>
<gene>
    <name evidence="2" type="ORF">TREES_T100012631</name>
</gene>
<dbReference type="SUPFAM" id="SSF81321">
    <property type="entry name" value="Family A G protein-coupled receptor-like"/>
    <property type="match status" value="1"/>
</dbReference>